<gene>
    <name evidence="2" type="ORF">GCM10009425_31190</name>
</gene>
<dbReference type="Proteomes" id="UP000616499">
    <property type="component" value="Unassembled WGS sequence"/>
</dbReference>
<evidence type="ECO:0008006" key="4">
    <source>
        <dbReference type="Google" id="ProtNLM"/>
    </source>
</evidence>
<organism evidence="2 3">
    <name type="scientific">Pseudomonas asuensis</name>
    <dbReference type="NCBI Taxonomy" id="1825787"/>
    <lineage>
        <taxon>Bacteria</taxon>
        <taxon>Pseudomonadati</taxon>
        <taxon>Pseudomonadota</taxon>
        <taxon>Gammaproteobacteria</taxon>
        <taxon>Pseudomonadales</taxon>
        <taxon>Pseudomonadaceae</taxon>
        <taxon>Pseudomonas</taxon>
    </lineage>
</organism>
<dbReference type="RefSeq" id="WP_188867057.1">
    <property type="nucleotide sequence ID" value="NZ_BMNW01000007.1"/>
</dbReference>
<sequence>MKKQLLAVTCFIFLSPLTSAFSDEPVNASKTDTYADSIHTYEAKRNSIAKQRGVPSLTKETAINTSLVNVEVPKQDSPMAESK</sequence>
<dbReference type="EMBL" id="BMNW01000007">
    <property type="protein sequence ID" value="GGM18006.1"/>
    <property type="molecule type" value="Genomic_DNA"/>
</dbReference>
<evidence type="ECO:0000313" key="3">
    <source>
        <dbReference type="Proteomes" id="UP000616499"/>
    </source>
</evidence>
<evidence type="ECO:0000256" key="1">
    <source>
        <dbReference type="SAM" id="SignalP"/>
    </source>
</evidence>
<proteinExistence type="predicted"/>
<evidence type="ECO:0000313" key="2">
    <source>
        <dbReference type="EMBL" id="GGM18006.1"/>
    </source>
</evidence>
<protein>
    <recommendedName>
        <fullName evidence="4">DUF4148 domain-containing protein</fullName>
    </recommendedName>
</protein>
<name>A0ABQ2GX10_9PSED</name>
<keyword evidence="3" id="KW-1185">Reference proteome</keyword>
<feature type="signal peptide" evidence="1">
    <location>
        <begin position="1"/>
        <end position="20"/>
    </location>
</feature>
<comment type="caution">
    <text evidence="2">The sequence shown here is derived from an EMBL/GenBank/DDBJ whole genome shotgun (WGS) entry which is preliminary data.</text>
</comment>
<reference evidence="3" key="1">
    <citation type="journal article" date="2019" name="Int. J. Syst. Evol. Microbiol.">
        <title>The Global Catalogue of Microorganisms (GCM) 10K type strain sequencing project: providing services to taxonomists for standard genome sequencing and annotation.</title>
        <authorList>
            <consortium name="The Broad Institute Genomics Platform"/>
            <consortium name="The Broad Institute Genome Sequencing Center for Infectious Disease"/>
            <person name="Wu L."/>
            <person name="Ma J."/>
        </authorList>
    </citation>
    <scope>NUCLEOTIDE SEQUENCE [LARGE SCALE GENOMIC DNA]</scope>
    <source>
        <strain evidence="3">JCM 13501</strain>
    </source>
</reference>
<feature type="chain" id="PRO_5045826467" description="DUF4148 domain-containing protein" evidence="1">
    <location>
        <begin position="21"/>
        <end position="83"/>
    </location>
</feature>
<accession>A0ABQ2GX10</accession>
<keyword evidence="1" id="KW-0732">Signal</keyword>